<dbReference type="Pfam" id="PF00072">
    <property type="entry name" value="Response_reg"/>
    <property type="match status" value="2"/>
</dbReference>
<evidence type="ECO:0000256" key="4">
    <source>
        <dbReference type="SAM" id="SignalP"/>
    </source>
</evidence>
<dbReference type="SMART" id="SM00387">
    <property type="entry name" value="HATPase_c"/>
    <property type="match status" value="2"/>
</dbReference>
<dbReference type="CDD" id="cd00082">
    <property type="entry name" value="HisKA"/>
    <property type="match status" value="2"/>
</dbReference>
<feature type="chain" id="PRO_5034471311" evidence="4">
    <location>
        <begin position="23"/>
        <end position="1805"/>
    </location>
</feature>
<evidence type="ECO:0000256" key="3">
    <source>
        <dbReference type="SAM" id="MobiDB-lite"/>
    </source>
</evidence>
<feature type="signal peptide" evidence="4">
    <location>
        <begin position="1"/>
        <end position="22"/>
    </location>
</feature>
<dbReference type="Gene3D" id="3.40.50.2300">
    <property type="match status" value="2"/>
</dbReference>
<feature type="modified residue" description="4-aspartylphosphate" evidence="2">
    <location>
        <position position="1712"/>
    </location>
</feature>
<evidence type="ECO:0000259" key="6">
    <source>
        <dbReference type="PROSITE" id="PS50110"/>
    </source>
</evidence>
<dbReference type="Gene3D" id="3.30.565.10">
    <property type="entry name" value="Histidine kinase-like ATPase, C-terminal domain"/>
    <property type="match status" value="2"/>
</dbReference>
<feature type="region of interest" description="Disordered" evidence="3">
    <location>
        <begin position="330"/>
        <end position="349"/>
    </location>
</feature>
<feature type="compositionally biased region" description="Basic and acidic residues" evidence="3">
    <location>
        <begin position="333"/>
        <end position="344"/>
    </location>
</feature>
<dbReference type="CDD" id="cd17546">
    <property type="entry name" value="REC_hyHK_CKI1_RcsC-like"/>
    <property type="match status" value="1"/>
</dbReference>
<dbReference type="SUPFAM" id="SSF52172">
    <property type="entry name" value="CheY-like"/>
    <property type="match status" value="2"/>
</dbReference>
<dbReference type="SUPFAM" id="SSF47384">
    <property type="entry name" value="Homodimeric domain of signal transducing histidine kinase"/>
    <property type="match status" value="2"/>
</dbReference>
<keyword evidence="1 2" id="KW-0597">Phosphoprotein</keyword>
<dbReference type="FunFam" id="1.10.287.130:FF:000045">
    <property type="entry name" value="Two-component system sensor histidine kinase/response regulator"/>
    <property type="match status" value="1"/>
</dbReference>
<proteinExistence type="predicted"/>
<keyword evidence="4" id="KW-0732">Signal</keyword>
<evidence type="ECO:0000256" key="2">
    <source>
        <dbReference type="PROSITE-ProRule" id="PRU00169"/>
    </source>
</evidence>
<dbReference type="SMART" id="SM00388">
    <property type="entry name" value="HisKA"/>
    <property type="match status" value="2"/>
</dbReference>
<protein>
    <submittedName>
        <fullName evidence="8">Response regulator receiver</fullName>
    </submittedName>
</protein>
<evidence type="ECO:0000313" key="8">
    <source>
        <dbReference type="EMBL" id="QRW17343.1"/>
    </source>
</evidence>
<dbReference type="Gene3D" id="1.10.287.130">
    <property type="match status" value="2"/>
</dbReference>
<dbReference type="InterPro" id="IPR000014">
    <property type="entry name" value="PAS"/>
</dbReference>
<dbReference type="Gene3D" id="3.30.450.20">
    <property type="entry name" value="PAS domain"/>
    <property type="match status" value="2"/>
</dbReference>
<dbReference type="InterPro" id="IPR003661">
    <property type="entry name" value="HisK_dim/P_dom"/>
</dbReference>
<feature type="domain" description="Histidine kinase" evidence="5">
    <location>
        <begin position="1335"/>
        <end position="1596"/>
    </location>
</feature>
<dbReference type="InterPro" id="IPR036097">
    <property type="entry name" value="HisK_dim/P_sf"/>
</dbReference>
<feature type="domain" description="Response regulatory" evidence="6">
    <location>
        <begin position="1657"/>
        <end position="1783"/>
    </location>
</feature>
<dbReference type="PROSITE" id="PS50109">
    <property type="entry name" value="HIS_KIN"/>
    <property type="match status" value="2"/>
</dbReference>
<feature type="compositionally biased region" description="Polar residues" evidence="3">
    <location>
        <begin position="680"/>
        <end position="695"/>
    </location>
</feature>
<dbReference type="SUPFAM" id="SSF55785">
    <property type="entry name" value="PYP-like sensor domain (PAS domain)"/>
    <property type="match status" value="1"/>
</dbReference>
<evidence type="ECO:0000313" key="9">
    <source>
        <dbReference type="Proteomes" id="UP000650533"/>
    </source>
</evidence>
<evidence type="ECO:0000256" key="1">
    <source>
        <dbReference type="ARBA" id="ARBA00022553"/>
    </source>
</evidence>
<dbReference type="KEGG" id="rsx:RhiXN_05345"/>
<dbReference type="InterPro" id="IPR005467">
    <property type="entry name" value="His_kinase_dom"/>
</dbReference>
<reference evidence="8" key="1">
    <citation type="submission" date="2020-05" db="EMBL/GenBank/DDBJ databases">
        <title>Evolutionary and genomic comparisons of hybrid uninucleate and nonhybrid Rhizoctonia fungi.</title>
        <authorList>
            <person name="Li C."/>
            <person name="Chen X."/>
        </authorList>
    </citation>
    <scope>NUCLEOTIDE SEQUENCE</scope>
    <source>
        <strain evidence="8">AG-1 IA</strain>
    </source>
</reference>
<feature type="domain" description="Histidine kinase" evidence="5">
    <location>
        <begin position="818"/>
        <end position="1013"/>
    </location>
</feature>
<organism evidence="8 9">
    <name type="scientific">Rhizoctonia solani</name>
    <dbReference type="NCBI Taxonomy" id="456999"/>
    <lineage>
        <taxon>Eukaryota</taxon>
        <taxon>Fungi</taxon>
        <taxon>Dikarya</taxon>
        <taxon>Basidiomycota</taxon>
        <taxon>Agaricomycotina</taxon>
        <taxon>Agaricomycetes</taxon>
        <taxon>Cantharellales</taxon>
        <taxon>Ceratobasidiaceae</taxon>
        <taxon>Rhizoctonia</taxon>
    </lineage>
</organism>
<dbReference type="InterPro" id="IPR003594">
    <property type="entry name" value="HATPase_dom"/>
</dbReference>
<dbReference type="Pfam" id="PF00512">
    <property type="entry name" value="HisKA"/>
    <property type="match status" value="1"/>
</dbReference>
<gene>
    <name evidence="8" type="ORF">RhiXN_05345</name>
</gene>
<feature type="modified residue" description="4-aspartylphosphate" evidence="2">
    <location>
        <position position="1119"/>
    </location>
</feature>
<feature type="domain" description="PAS" evidence="7">
    <location>
        <begin position="1205"/>
        <end position="1231"/>
    </location>
</feature>
<dbReference type="InterPro" id="IPR036890">
    <property type="entry name" value="HATPase_C_sf"/>
</dbReference>
<dbReference type="EMBL" id="CP059659">
    <property type="protein sequence ID" value="QRW17343.1"/>
    <property type="molecule type" value="Genomic_DNA"/>
</dbReference>
<dbReference type="InterPro" id="IPR011006">
    <property type="entry name" value="CheY-like_superfamily"/>
</dbReference>
<dbReference type="Proteomes" id="UP000650533">
    <property type="component" value="Chromosome 2"/>
</dbReference>
<dbReference type="PROSITE" id="PS50110">
    <property type="entry name" value="RESPONSE_REGULATORY"/>
    <property type="match status" value="2"/>
</dbReference>
<feature type="region of interest" description="Disordered" evidence="3">
    <location>
        <begin position="656"/>
        <end position="696"/>
    </location>
</feature>
<dbReference type="CDD" id="cd00130">
    <property type="entry name" value="PAS"/>
    <property type="match status" value="1"/>
</dbReference>
<sequence length="1805" mass="200199">MSRSVVSAFVFGALLTQTSVIAVNTTYFSPASNVPEGFKSWLNGVVYPLTESTVSADGQRFVKNFAGNGAQGTFIIGPSVFQGADQILSAWTNVPKAVKSLEHFPTDVYWDGGSSYSVFGLIKYAQLDGNCSQKSYATQFVFDSPGVYEGHLLKYHDWLFIYPSVPVWILLETATTAPMLGSTNALQQVPLVGFLDAYPEPAFILCSNTGPRPSLEFIYGNSSLRELLVGHDESGILDDQTFFSAIASDEDIVWLSNPTHSDSQSTSRSIGYSHAINLRPAWLPRDHTSIDLELTPTPIELPITIPEVGSSSNSYVFTASPRKAPMNFLRSETQGESRRRKDPNLRLPDFPLMPGAIGPHIRSRMSKSDSSSMPSQSALAINPAELPSRLVDTYPWETTPLGPRESWPVLLELMVQYLMETPVSGALFWGWPDQVIIYNDEYAKMIGSKHPRIFAKAGPVAWGELWGVLAVVSESVRRGKSTCKADDLLFFSTLTELHLPEEFYHSWHWTPVWQEDGTVAGIFNITWETTQKVIAERRLSCMSEVSSKVSDAKTQQQFGERALEALSRNPLDLPFIALYWCEVEELPTNGASTAQASSARVLDYIRNPTAGSLSVKLTLSGSIGIPDDHPIAPPIIKYTLNSLTFRPQLHTYDSGVDVGSSGVSETTSRGNAPGSPMGSAASNQRPADSSNSTDSGLDITKAFASGSIELVDPLPVHLAEGLDARGFKDLPRMAAIMPISTNSTQGGRSVHGRTLPYGVLLLGINTRRAYDADYASWLESLGSALSNQLTAVLQREADMKMMEERERMDKAKTMFFTNVSHELRTPLTLIQAPLEQLLLSSNITSDAKYKLQLAVRNSRRLKKLIDSIMDMSKLEAGRLVGNFRPVQLARVTADLAALFRSMAEKKSIDYIIDCDVGSEPSVYVDIDLWEKIVCNLLSNAFKYTLHGTINLRIKHEANLSHIAEGTGVGLSLTKGEKELVSLHGGTLGVQSCTEEDCPGHSGSTFTITLPHGSSHLPAALIRDAMHPGTHSGTRKEMDYWMELDQPTPSATSAGDELEGESATSSTLFFEKDDVILVVDDNADMRSYVRKIFTPYLTVLEAADGVGHFKLPGLKDSIFDVMMPNMDGPELLRRLREERRTKLLPIIFVTASDDNDGAVDYISKPFKVKDLLARTHLQLQLGKRRVKLEEDFEGEVQRLMDCLGRIFRTDAEGRLTYVNPAWYHITGFPHEQDQDEWIDYVIPTSKDDMLGVWRTCFESHKSTSKRIQWKSGCWTHVGLSPLISPEGNMLATPRRGNSYCLGGGEGAYGGDRAEEAEAQRQLEVERRRAQELLIDVTSHELRQPVSAIIQNAEVVRNNMKGLRDLLHDCQRRKILYSPTERMLSELEDDLQAMDSIKQCGLAQARIANDVLSLSRIQLNVLSIIPSDFDIRRETSQILIVFRNELMSKNITFELDLGRGAEMYGLHTVTTDRSRYAQIITNKIKVSLELSLDPPSDDSCAVPPLMPKRVTRGRSWPEELEVYIYVSVQDSGPGLQKEDLALLFQRFQQGSNAHHVFGGSGLGLFVCRQLCHLMGGRIEVVSEPGQGATFRFFIRATAPGRITSSPLVAGPRLKRSIQSNQRLPGLQSFAYVEDVKTSGGSSSRPLPETPNQRHNQPLHILITEDNKINQTVLARQMKRAGFTFSLASNGLEALQAIERTETQAGKKFDVVLMDLEMPVMDGFATTREIRRREKTGTFRNRSFIISITGNARSEQVQSAREAGVDDVIIKPYQIDALISKMRAVPIDHLFSNAQQFLTRLDDYSFPF</sequence>
<dbReference type="PANTHER" id="PTHR43547">
    <property type="entry name" value="TWO-COMPONENT HISTIDINE KINASE"/>
    <property type="match status" value="1"/>
</dbReference>
<evidence type="ECO:0000259" key="5">
    <source>
        <dbReference type="PROSITE" id="PS50109"/>
    </source>
</evidence>
<dbReference type="PROSITE" id="PS50112">
    <property type="entry name" value="PAS"/>
    <property type="match status" value="1"/>
</dbReference>
<evidence type="ECO:0000259" key="7">
    <source>
        <dbReference type="PROSITE" id="PS50112"/>
    </source>
</evidence>
<feature type="region of interest" description="Disordered" evidence="3">
    <location>
        <begin position="1045"/>
        <end position="1064"/>
    </location>
</feature>
<dbReference type="RefSeq" id="XP_043177580.1">
    <property type="nucleotide sequence ID" value="XM_043325161.1"/>
</dbReference>
<dbReference type="InterPro" id="IPR001789">
    <property type="entry name" value="Sig_transdc_resp-reg_receiver"/>
</dbReference>
<dbReference type="PANTHER" id="PTHR43547:SF2">
    <property type="entry name" value="HYBRID SIGNAL TRANSDUCTION HISTIDINE KINASE C"/>
    <property type="match status" value="1"/>
</dbReference>
<dbReference type="GO" id="GO:0000155">
    <property type="term" value="F:phosphorelay sensor kinase activity"/>
    <property type="evidence" value="ECO:0007669"/>
    <property type="project" value="InterPro"/>
</dbReference>
<name>A0A8H8NRD3_9AGAM</name>
<dbReference type="Pfam" id="PF02518">
    <property type="entry name" value="HATPase_c"/>
    <property type="match status" value="1"/>
</dbReference>
<dbReference type="SUPFAM" id="SSF55874">
    <property type="entry name" value="ATPase domain of HSP90 chaperone/DNA topoisomerase II/histidine kinase"/>
    <property type="match status" value="2"/>
</dbReference>
<dbReference type="InterPro" id="IPR035965">
    <property type="entry name" value="PAS-like_dom_sf"/>
</dbReference>
<dbReference type="GeneID" id="67027624"/>
<dbReference type="InterPro" id="IPR004358">
    <property type="entry name" value="Sig_transdc_His_kin-like_C"/>
</dbReference>
<accession>A0A8H8NRD3</accession>
<feature type="domain" description="Response regulatory" evidence="6">
    <location>
        <begin position="1074"/>
        <end position="1178"/>
    </location>
</feature>
<dbReference type="SMART" id="SM00448">
    <property type="entry name" value="REC"/>
    <property type="match status" value="2"/>
</dbReference>
<dbReference type="PRINTS" id="PR00344">
    <property type="entry name" value="BCTRLSENSOR"/>
</dbReference>